<dbReference type="SUPFAM" id="SSF51182">
    <property type="entry name" value="RmlC-like cupins"/>
    <property type="match status" value="1"/>
</dbReference>
<dbReference type="AlphaFoldDB" id="A0A939LT92"/>
<keyword evidence="3" id="KW-1185">Reference proteome</keyword>
<protein>
    <submittedName>
        <fullName evidence="2">Cupin domain-containing protein</fullName>
    </submittedName>
</protein>
<reference evidence="2" key="1">
    <citation type="submission" date="2021-03" db="EMBL/GenBank/DDBJ databases">
        <title>Actinotalea soli sp. nov., isolated from soil.</title>
        <authorList>
            <person name="Ping W."/>
            <person name="Zhang J."/>
        </authorList>
    </citation>
    <scope>NUCLEOTIDE SEQUENCE</scope>
    <source>
        <strain evidence="2">BY-33</strain>
    </source>
</reference>
<evidence type="ECO:0000259" key="1">
    <source>
        <dbReference type="Pfam" id="PF07883"/>
    </source>
</evidence>
<feature type="domain" description="Cupin type-2" evidence="1">
    <location>
        <begin position="35"/>
        <end position="98"/>
    </location>
</feature>
<dbReference type="InterPro" id="IPR014710">
    <property type="entry name" value="RmlC-like_jellyroll"/>
</dbReference>
<evidence type="ECO:0000313" key="2">
    <source>
        <dbReference type="EMBL" id="MBO1752600.1"/>
    </source>
</evidence>
<dbReference type="EMBL" id="JAGEMK010000006">
    <property type="protein sequence ID" value="MBO1752600.1"/>
    <property type="molecule type" value="Genomic_DNA"/>
</dbReference>
<dbReference type="RefSeq" id="WP_208056277.1">
    <property type="nucleotide sequence ID" value="NZ_JAGEMK010000006.1"/>
</dbReference>
<sequence length="249" mass="25520">MGGTGAPLPFPGGTSVSRLRVYDWPAPDGAGLVGSGTPHLHTASSEGYVVLGGTGSVQTLSAEGFTETPLEAGVVVWFSPGVVHRLVNDGGLDLVVVMSNAGLPEAGDAVLTFPPAVLADPERYREAVTLPVQDEGTEDDDVVAAAARARRDLALEGYAALRARVEGDGGAGLAELHAAAARLVSSRVPQWQQIVRDGVEASTARTVEALAGLAAADPTHLAGAAISATGPRPGPRRYGMCGRLQTWEL</sequence>
<dbReference type="Gene3D" id="2.60.120.10">
    <property type="entry name" value="Jelly Rolls"/>
    <property type="match status" value="1"/>
</dbReference>
<gene>
    <name evidence="2" type="ORF">J4G33_12375</name>
</gene>
<proteinExistence type="predicted"/>
<name>A0A939LT92_9CELL</name>
<dbReference type="Pfam" id="PF07883">
    <property type="entry name" value="Cupin_2"/>
    <property type="match status" value="1"/>
</dbReference>
<dbReference type="Proteomes" id="UP000664209">
    <property type="component" value="Unassembled WGS sequence"/>
</dbReference>
<dbReference type="InterPro" id="IPR013096">
    <property type="entry name" value="Cupin_2"/>
</dbReference>
<comment type="caution">
    <text evidence="2">The sequence shown here is derived from an EMBL/GenBank/DDBJ whole genome shotgun (WGS) entry which is preliminary data.</text>
</comment>
<accession>A0A939LT92</accession>
<dbReference type="InterPro" id="IPR011051">
    <property type="entry name" value="RmlC_Cupin_sf"/>
</dbReference>
<organism evidence="2 3">
    <name type="scientific">Actinotalea soli</name>
    <dbReference type="NCBI Taxonomy" id="2819234"/>
    <lineage>
        <taxon>Bacteria</taxon>
        <taxon>Bacillati</taxon>
        <taxon>Actinomycetota</taxon>
        <taxon>Actinomycetes</taxon>
        <taxon>Micrococcales</taxon>
        <taxon>Cellulomonadaceae</taxon>
        <taxon>Actinotalea</taxon>
    </lineage>
</organism>
<evidence type="ECO:0000313" key="3">
    <source>
        <dbReference type="Proteomes" id="UP000664209"/>
    </source>
</evidence>